<gene>
    <name evidence="1" type="ORF">DP83_15820</name>
</gene>
<evidence type="ECO:0000313" key="2">
    <source>
        <dbReference type="Proteomes" id="UP000027331"/>
    </source>
</evidence>
<accession>A0ABR4RVX4</accession>
<dbReference type="SUPFAM" id="SSF51206">
    <property type="entry name" value="cAMP-binding domain-like"/>
    <property type="match status" value="1"/>
</dbReference>
<dbReference type="EMBL" id="JJMN01000062">
    <property type="protein sequence ID" value="KDO13861.1"/>
    <property type="molecule type" value="Genomic_DNA"/>
</dbReference>
<comment type="caution">
    <text evidence="1">The sequence shown here is derived from an EMBL/GenBank/DDBJ whole genome shotgun (WGS) entry which is preliminary data.</text>
</comment>
<keyword evidence="2" id="KW-1185">Reference proteome</keyword>
<sequence length="190" mass="22401">MQAQFQAYLKQHGFLRYAECTQLQSVAQPLELPTRHILVAQGEQTPFAYWVLEGLCHACYLTEEGKSFSKEFYWEQDWAIGFENLIRGQGSPFMLETLSPVQLVGVPIEVLREWRASHHPLYQRLLETQLLYKEQKERFMLLYRPEQRYQVMCAQFPELMERLCDHHIAAYLGITPISLSRIKARLRNHA</sequence>
<evidence type="ECO:0000313" key="1">
    <source>
        <dbReference type="EMBL" id="KDO13861.1"/>
    </source>
</evidence>
<dbReference type="Proteomes" id="UP000027331">
    <property type="component" value="Unassembled WGS sequence"/>
</dbReference>
<dbReference type="InterPro" id="IPR018490">
    <property type="entry name" value="cNMP-bd_dom_sf"/>
</dbReference>
<dbReference type="InterPro" id="IPR014710">
    <property type="entry name" value="RmlC-like_jellyroll"/>
</dbReference>
<protein>
    <submittedName>
        <fullName evidence="1">Crp/Fnr family transcriptional regulator</fullName>
    </submittedName>
</protein>
<organism evidence="1 2">
    <name type="scientific">Vibrio metoecus</name>
    <dbReference type="NCBI Taxonomy" id="1481663"/>
    <lineage>
        <taxon>Bacteria</taxon>
        <taxon>Pseudomonadati</taxon>
        <taxon>Pseudomonadota</taxon>
        <taxon>Gammaproteobacteria</taxon>
        <taxon>Vibrionales</taxon>
        <taxon>Vibrionaceae</taxon>
        <taxon>Vibrio</taxon>
    </lineage>
</organism>
<name>A0ABR4RVX4_VIBMT</name>
<reference evidence="1 2" key="1">
    <citation type="submission" date="2014-04" db="EMBL/GenBank/DDBJ databases">
        <title>Vibrio metecus sp. nov., a close relative of Vibrio cholerae isolated from coastal brackish ponds and clinical specimens.</title>
        <authorList>
            <person name="Kirchberger P.C."/>
            <person name="Turnsek M."/>
            <person name="Hunt D.E."/>
            <person name="Haley B.J."/>
            <person name="Colwell R."/>
            <person name="Polz M.F."/>
            <person name="Tarr C.L."/>
            <person name="Boucher Y."/>
        </authorList>
    </citation>
    <scope>NUCLEOTIDE SEQUENCE [LARGE SCALE GENOMIC DNA]</scope>
    <source>
        <strain evidence="2">PPCK-2014</strain>
    </source>
</reference>
<proteinExistence type="predicted"/>
<dbReference type="Gene3D" id="2.60.120.10">
    <property type="entry name" value="Jelly Rolls"/>
    <property type="match status" value="1"/>
</dbReference>